<keyword evidence="2 12" id="KW-1003">Cell membrane</keyword>
<evidence type="ECO:0000313" key="14">
    <source>
        <dbReference type="Proteomes" id="UP000515156"/>
    </source>
</evidence>
<protein>
    <recommendedName>
        <fullName evidence="12">Olfactory receptor</fullName>
    </recommendedName>
</protein>
<dbReference type="PROSITE" id="PS50262">
    <property type="entry name" value="G_PROTEIN_RECEP_F1_2"/>
    <property type="match status" value="1"/>
</dbReference>
<comment type="similarity">
    <text evidence="11">Belongs to the G-protein coupled receptor 1 family.</text>
</comment>
<dbReference type="SMART" id="SM01381">
    <property type="entry name" value="7TM_GPCR_Srsx"/>
    <property type="match status" value="1"/>
</dbReference>
<evidence type="ECO:0000256" key="2">
    <source>
        <dbReference type="ARBA" id="ARBA00022475"/>
    </source>
</evidence>
<dbReference type="GO" id="GO:0004930">
    <property type="term" value="F:G protein-coupled receptor activity"/>
    <property type="evidence" value="ECO:0007669"/>
    <property type="project" value="UniProtKB-KW"/>
</dbReference>
<evidence type="ECO:0000259" key="13">
    <source>
        <dbReference type="PROSITE" id="PS50262"/>
    </source>
</evidence>
<dbReference type="PRINTS" id="PR00237">
    <property type="entry name" value="GPCRRHODOPSN"/>
</dbReference>
<dbReference type="InParanoid" id="A0A6P7WZR1"/>
<evidence type="ECO:0000256" key="4">
    <source>
        <dbReference type="ARBA" id="ARBA00022692"/>
    </source>
</evidence>
<dbReference type="InterPro" id="IPR000725">
    <property type="entry name" value="Olfact_rcpt"/>
</dbReference>
<proteinExistence type="inferred from homology"/>
<evidence type="ECO:0000256" key="11">
    <source>
        <dbReference type="RuleBase" id="RU000688"/>
    </source>
</evidence>
<comment type="subcellular location">
    <subcellularLocation>
        <location evidence="1 12">Cell membrane</location>
        <topology evidence="1 12">Multi-pass membrane protein</topology>
    </subcellularLocation>
</comment>
<evidence type="ECO:0000256" key="5">
    <source>
        <dbReference type="ARBA" id="ARBA00022725"/>
    </source>
</evidence>
<evidence type="ECO:0000256" key="7">
    <source>
        <dbReference type="ARBA" id="ARBA00023040"/>
    </source>
</evidence>
<evidence type="ECO:0000256" key="6">
    <source>
        <dbReference type="ARBA" id="ARBA00022989"/>
    </source>
</evidence>
<feature type="transmembrane region" description="Helical" evidence="12">
    <location>
        <begin position="60"/>
        <end position="82"/>
    </location>
</feature>
<keyword evidence="9 11" id="KW-0675">Receptor</keyword>
<organism evidence="14 15">
    <name type="scientific">Microcaecilia unicolor</name>
    <dbReference type="NCBI Taxonomy" id="1415580"/>
    <lineage>
        <taxon>Eukaryota</taxon>
        <taxon>Metazoa</taxon>
        <taxon>Chordata</taxon>
        <taxon>Craniata</taxon>
        <taxon>Vertebrata</taxon>
        <taxon>Euteleostomi</taxon>
        <taxon>Amphibia</taxon>
        <taxon>Gymnophiona</taxon>
        <taxon>Siphonopidae</taxon>
        <taxon>Microcaecilia</taxon>
    </lineage>
</organism>
<dbReference type="OrthoDB" id="5967130at2759"/>
<dbReference type="GO" id="GO:0004984">
    <property type="term" value="F:olfactory receptor activity"/>
    <property type="evidence" value="ECO:0007669"/>
    <property type="project" value="InterPro"/>
</dbReference>
<dbReference type="RefSeq" id="XP_030043750.1">
    <property type="nucleotide sequence ID" value="XM_030187890.1"/>
</dbReference>
<feature type="transmembrane region" description="Helical" evidence="12">
    <location>
        <begin position="201"/>
        <end position="221"/>
    </location>
</feature>
<feature type="domain" description="G-protein coupled receptors family 1 profile" evidence="13">
    <location>
        <begin position="41"/>
        <end position="290"/>
    </location>
</feature>
<dbReference type="KEGG" id="muo:115458078"/>
<name>A0A6P7WZR1_9AMPH</name>
<gene>
    <name evidence="15" type="primary">LOC115458078</name>
</gene>
<keyword evidence="10 11" id="KW-0807">Transducer</keyword>
<feature type="transmembrane region" description="Helical" evidence="12">
    <location>
        <begin position="102"/>
        <end position="120"/>
    </location>
</feature>
<feature type="transmembrane region" description="Helical" evidence="12">
    <location>
        <begin position="273"/>
        <end position="292"/>
    </location>
</feature>
<dbReference type="InterPro" id="IPR050516">
    <property type="entry name" value="Olfactory_GPCR"/>
</dbReference>
<dbReference type="PANTHER" id="PTHR26452">
    <property type="entry name" value="OLFACTORY RECEPTOR"/>
    <property type="match status" value="1"/>
</dbReference>
<evidence type="ECO:0000256" key="12">
    <source>
        <dbReference type="RuleBase" id="RU363047"/>
    </source>
</evidence>
<dbReference type="Proteomes" id="UP000515156">
    <property type="component" value="Chromosome 14"/>
</dbReference>
<dbReference type="InterPro" id="IPR000276">
    <property type="entry name" value="GPCR_Rhodpsn"/>
</dbReference>
<dbReference type="InterPro" id="IPR017452">
    <property type="entry name" value="GPCR_Rhodpsn_7TM"/>
</dbReference>
<dbReference type="SUPFAM" id="SSF81321">
    <property type="entry name" value="Family A G protein-coupled receptor-like"/>
    <property type="match status" value="1"/>
</dbReference>
<evidence type="ECO:0000256" key="3">
    <source>
        <dbReference type="ARBA" id="ARBA00022606"/>
    </source>
</evidence>
<keyword evidence="6 12" id="KW-1133">Transmembrane helix</keyword>
<evidence type="ECO:0000256" key="1">
    <source>
        <dbReference type="ARBA" id="ARBA00004651"/>
    </source>
</evidence>
<keyword evidence="8 12" id="KW-0472">Membrane</keyword>
<keyword evidence="14" id="KW-1185">Reference proteome</keyword>
<keyword evidence="5 12" id="KW-0552">Olfaction</keyword>
<reference evidence="15" key="1">
    <citation type="submission" date="2025-08" db="UniProtKB">
        <authorList>
            <consortium name="RefSeq"/>
        </authorList>
    </citation>
    <scope>IDENTIFICATION</scope>
</reference>
<evidence type="ECO:0000256" key="8">
    <source>
        <dbReference type="ARBA" id="ARBA00023136"/>
    </source>
</evidence>
<dbReference type="GO" id="GO:0005886">
    <property type="term" value="C:plasma membrane"/>
    <property type="evidence" value="ECO:0007669"/>
    <property type="project" value="UniProtKB-SubCell"/>
</dbReference>
<evidence type="ECO:0000256" key="9">
    <source>
        <dbReference type="ARBA" id="ARBA00023170"/>
    </source>
</evidence>
<feature type="transmembrane region" description="Helical" evidence="12">
    <location>
        <begin position="242"/>
        <end position="261"/>
    </location>
</feature>
<dbReference type="FunCoup" id="A0A6P7WZR1">
    <property type="interactions" value="384"/>
</dbReference>
<sequence>METGNGSSVTEFILLGFTDDPELQIFLFALFSVFYLITLVGNFIIIMLAITDPHLHNPMYFFLTNLSFLDICYSSVTVPKLLVNFLSESKTITFQGCITQLHFFHFFGSTEAIILSAMSYDRYVAICSPLHYSIVMNRKVCIMLALSSWLTGFLYSMMHTSLTAKLPFCKSNKISHFYCDIKPLLKLACTNTQLNEHLLNIVTGFVALGSFSLILTSYAYIGSSILKMHSVHGRQKAISTCASHLTVVLFYHGTAIFTYLTPSSAYSLEQDKISAILFTVLTPTLNPIIYTLRNKEVKVSFRRTMFRKLL</sequence>
<keyword evidence="3 12" id="KW-0716">Sensory transduction</keyword>
<evidence type="ECO:0000256" key="10">
    <source>
        <dbReference type="ARBA" id="ARBA00023224"/>
    </source>
</evidence>
<feature type="transmembrane region" description="Helical" evidence="12">
    <location>
        <begin position="25"/>
        <end position="48"/>
    </location>
</feature>
<keyword evidence="4 11" id="KW-0812">Transmembrane</keyword>
<dbReference type="PROSITE" id="PS00237">
    <property type="entry name" value="G_PROTEIN_RECEP_F1_1"/>
    <property type="match status" value="1"/>
</dbReference>
<dbReference type="FunFam" id="1.20.1070.10:FF:000001">
    <property type="entry name" value="Olfactory receptor"/>
    <property type="match status" value="1"/>
</dbReference>
<dbReference type="AlphaFoldDB" id="A0A6P7WZR1"/>
<feature type="transmembrane region" description="Helical" evidence="12">
    <location>
        <begin position="140"/>
        <end position="158"/>
    </location>
</feature>
<dbReference type="Pfam" id="PF13853">
    <property type="entry name" value="7tm_4"/>
    <property type="match status" value="1"/>
</dbReference>
<evidence type="ECO:0000313" key="15">
    <source>
        <dbReference type="RefSeq" id="XP_030043750.1"/>
    </source>
</evidence>
<dbReference type="PRINTS" id="PR00245">
    <property type="entry name" value="OLFACTORYR"/>
</dbReference>
<keyword evidence="7 11" id="KW-0297">G-protein coupled receptor</keyword>
<dbReference type="CDD" id="cd13954">
    <property type="entry name" value="7tmA_OR"/>
    <property type="match status" value="1"/>
</dbReference>
<dbReference type="GeneID" id="115458078"/>
<dbReference type="Gene3D" id="1.20.1070.10">
    <property type="entry name" value="Rhodopsin 7-helix transmembrane proteins"/>
    <property type="match status" value="1"/>
</dbReference>
<accession>A0A6P7WZR1</accession>